<feature type="compositionally biased region" description="Low complexity" evidence="1">
    <location>
        <begin position="1003"/>
        <end position="1012"/>
    </location>
</feature>
<feature type="transmembrane region" description="Helical" evidence="2">
    <location>
        <begin position="21"/>
        <end position="42"/>
    </location>
</feature>
<reference evidence="3 4" key="1">
    <citation type="submission" date="2023-11" db="EMBL/GenBank/DDBJ databases">
        <title>Coraliomargarita sp. nov., isolated from marine algae.</title>
        <authorList>
            <person name="Lee J.K."/>
            <person name="Baek J.H."/>
            <person name="Kim J.M."/>
            <person name="Choi D.G."/>
            <person name="Jeon C.O."/>
        </authorList>
    </citation>
    <scope>NUCLEOTIDE SEQUENCE [LARGE SCALE GENOMIC DNA]</scope>
    <source>
        <strain evidence="3 4">J2-16</strain>
    </source>
</reference>
<proteinExistence type="predicted"/>
<dbReference type="Proteomes" id="UP001324993">
    <property type="component" value="Chromosome"/>
</dbReference>
<dbReference type="EMBL" id="CP138858">
    <property type="protein sequence ID" value="WPJ96207.1"/>
    <property type="molecule type" value="Genomic_DNA"/>
</dbReference>
<feature type="region of interest" description="Disordered" evidence="1">
    <location>
        <begin position="1001"/>
        <end position="1034"/>
    </location>
</feature>
<evidence type="ECO:0000313" key="3">
    <source>
        <dbReference type="EMBL" id="WPJ96207.1"/>
    </source>
</evidence>
<dbReference type="RefSeq" id="WP_319833070.1">
    <property type="nucleotide sequence ID" value="NZ_CP138858.1"/>
</dbReference>
<feature type="compositionally biased region" description="Polar residues" evidence="1">
    <location>
        <begin position="1013"/>
        <end position="1025"/>
    </location>
</feature>
<keyword evidence="2" id="KW-1133">Transmembrane helix</keyword>
<evidence type="ECO:0000313" key="4">
    <source>
        <dbReference type="Proteomes" id="UP001324993"/>
    </source>
</evidence>
<name>A0ABZ0RL00_9BACT</name>
<keyword evidence="2" id="KW-0812">Transmembrane</keyword>
<organism evidence="3 4">
    <name type="scientific">Coraliomargarita algicola</name>
    <dbReference type="NCBI Taxonomy" id="3092156"/>
    <lineage>
        <taxon>Bacteria</taxon>
        <taxon>Pseudomonadati</taxon>
        <taxon>Verrucomicrobiota</taxon>
        <taxon>Opitutia</taxon>
        <taxon>Puniceicoccales</taxon>
        <taxon>Coraliomargaritaceae</taxon>
        <taxon>Coraliomargarita</taxon>
    </lineage>
</organism>
<sequence>MLSSRTHQNQLPIRSNQGFALVIALGLMAFVVMLLLTVSTLVKVETQSSVNQQQKIEAQQAALLSLNIAIGELQKAAGPDQRITATAEIINDPASLYTPGGTTPLAGQASWTGVWKSDTVANGTASYSPKEPNTREFVGWLVSRASASDETALELPTTLEAIETTPSANIDLATDSDGISYATVGKVKVETQTANDTYYAFMVEDESVKADLSWSEHLPSSLSSARYQASRLAAAPGPDFGVLNDLSAGDAFGTVSYPLTIDGNTLLTDTILKMGATSDVTTSMTDRDTALDWLKDTRGDVTWGSRGVMADVKWGGLRRDLSLAFEMDGDADVTASEQPTKFNQQIGEFVGGSDRYAAPVASPGMGGNVARHLYRDFSGSGSLFDDSFASSSSVIRGPTWWAVRDYANLYKRLSLSGNKFSLDARAYYPNRSGGATEITDLYPVGAGGGVWHWEYKNGDTSKDYIYRPARANYSPVYLGMTTLIGIKVIGSEVALSLDPIFHFWNPYNVDLNFDNIAITMDVYAFAGNITIWTKKSGESTETKTEFKLTEVVNNNDSINTETSFLLQNTGGGAVTMTAGEVMVFSATPVTSVSPSKIKGTAEPGYFDGGFNDTGIIVTNLPGVPDVEAGDEIGFVYRRGISGDGSNRSKLQTSLPPIGANESNVFDNPGEDMQGYILNLAPFDKGYNEYVSSLADVKPEDAKSVSQAGTSLNANVPIEDLEFKRFFGLYSLLSKPAFFTANPDDGSSVESNPVEIYSRFNPLYYTTNEEIWHSVPPNMLFNVVSSFDPNDLINNYGMQLSTSGRNAFWGAGFDSSGSTSIPMLDIPTSPLISLVSFSNANLSVMATEPMRAVGNSLSNPFFQPTAPYGGIRWHPNQAINETGGDTSWLINDSLFDRYYLSGFAPAFTIGSGGYSVTGTMEATLSAFFSNDYSAANANPVLRPYLPANKTVAEVVAELKADDGYLKTAAYSLIDGQFNVNSTSVAAWEALLRANRDLAVTYAQDSASDSPSSDTPFPNGTRPSNPSAPGGLETKPEWAGLSRLTDSQIEDLAEKIVDQVKLRGPFMSLSDFVNHRVGPLNTSTSYSGAIQAALDLATASSNINSGSRSALGSVDPDYSSGFYEGGAPASMKTTAGIATDITQANVLLPLAPRLSARSDTFRIRAYGEVKATVGSGTVTAVCEAVVQRLPEYVDSISDDPWDEAIDPLNASGSSQLSDLNQRFGRQYQIVSFRWLSENEI</sequence>
<keyword evidence="4" id="KW-1185">Reference proteome</keyword>
<evidence type="ECO:0000256" key="2">
    <source>
        <dbReference type="SAM" id="Phobius"/>
    </source>
</evidence>
<evidence type="ECO:0000256" key="1">
    <source>
        <dbReference type="SAM" id="MobiDB-lite"/>
    </source>
</evidence>
<protein>
    <recommendedName>
        <fullName evidence="5">Tfp pilus assembly protein PilX</fullName>
    </recommendedName>
</protein>
<evidence type="ECO:0008006" key="5">
    <source>
        <dbReference type="Google" id="ProtNLM"/>
    </source>
</evidence>
<gene>
    <name evidence="3" type="ORF">SH580_00640</name>
</gene>
<accession>A0ABZ0RL00</accession>
<keyword evidence="2" id="KW-0472">Membrane</keyword>